<proteinExistence type="predicted"/>
<keyword evidence="2" id="KW-1185">Reference proteome</keyword>
<name>A0A164ST15_9AGAM</name>
<dbReference type="EMBL" id="KV419413">
    <property type="protein sequence ID" value="KZS91776.1"/>
    <property type="molecule type" value="Genomic_DNA"/>
</dbReference>
<protein>
    <recommendedName>
        <fullName evidence="3">F-box domain-containing protein</fullName>
    </recommendedName>
</protein>
<evidence type="ECO:0000313" key="2">
    <source>
        <dbReference type="Proteomes" id="UP000076722"/>
    </source>
</evidence>
<organism evidence="1 2">
    <name type="scientific">Sistotremastrum niveocremeum HHB9708</name>
    <dbReference type="NCBI Taxonomy" id="1314777"/>
    <lineage>
        <taxon>Eukaryota</taxon>
        <taxon>Fungi</taxon>
        <taxon>Dikarya</taxon>
        <taxon>Basidiomycota</taxon>
        <taxon>Agaricomycotina</taxon>
        <taxon>Agaricomycetes</taxon>
        <taxon>Sistotremastrales</taxon>
        <taxon>Sistotremastraceae</taxon>
        <taxon>Sertulicium</taxon>
        <taxon>Sertulicium niveocremeum</taxon>
    </lineage>
</organism>
<evidence type="ECO:0008006" key="3">
    <source>
        <dbReference type="Google" id="ProtNLM"/>
    </source>
</evidence>
<dbReference type="Proteomes" id="UP000076722">
    <property type="component" value="Unassembled WGS sequence"/>
</dbReference>
<accession>A0A164ST15</accession>
<sequence length="401" mass="46485">MDKLPPELWRLILRYACVPLTEDVIINEISQGVRVQGAEISFSPGYRTKRFVILTCRAWARIAIPYLYDLIAVPYEIKHRIPDLLQIIPKTIPKFLQDDSPEPPTYSRFVKAIVVDKITAPELLDIISHCPNVRWIYGPPLHVEAGPQWIAVQTSLASLRHLEALQMSWAQSREQTFELATPIPRLSSLKFVRTHFQYRLGIGNILPLFEMPMIRQLAIDCGYVGIPGYQDEVLLRFLERHGSKLDALFISGFYQPASKRIDIPLLCPHLTHLAVFVPWALCTSEDEHILLPSHPTLNELSITFFSHRDLSSRSQVNGGRRKVLEAIQRRNFPMLRRVHCQRFSMNERDREVERSGRILRLPLWWKRLMQAWEEDGIKFCLLSDESEVTLQAVCENFPFEE</sequence>
<evidence type="ECO:0000313" key="1">
    <source>
        <dbReference type="EMBL" id="KZS91776.1"/>
    </source>
</evidence>
<dbReference type="AlphaFoldDB" id="A0A164ST15"/>
<reference evidence="1 2" key="1">
    <citation type="journal article" date="2016" name="Mol. Biol. Evol.">
        <title>Comparative Genomics of Early-Diverging Mushroom-Forming Fungi Provides Insights into the Origins of Lignocellulose Decay Capabilities.</title>
        <authorList>
            <person name="Nagy L.G."/>
            <person name="Riley R."/>
            <person name="Tritt A."/>
            <person name="Adam C."/>
            <person name="Daum C."/>
            <person name="Floudas D."/>
            <person name="Sun H."/>
            <person name="Yadav J.S."/>
            <person name="Pangilinan J."/>
            <person name="Larsson K.H."/>
            <person name="Matsuura K."/>
            <person name="Barry K."/>
            <person name="Labutti K."/>
            <person name="Kuo R."/>
            <person name="Ohm R.A."/>
            <person name="Bhattacharya S.S."/>
            <person name="Shirouzu T."/>
            <person name="Yoshinaga Y."/>
            <person name="Martin F.M."/>
            <person name="Grigoriev I.V."/>
            <person name="Hibbett D.S."/>
        </authorList>
    </citation>
    <scope>NUCLEOTIDE SEQUENCE [LARGE SCALE GENOMIC DNA]</scope>
    <source>
        <strain evidence="1 2">HHB9708</strain>
    </source>
</reference>
<gene>
    <name evidence="1" type="ORF">SISNIDRAFT_456355</name>
</gene>
<dbReference type="OrthoDB" id="3232644at2759"/>